<reference evidence="3" key="1">
    <citation type="journal article" date="2019" name="Int. J. Syst. Evol. Microbiol.">
        <title>The Global Catalogue of Microorganisms (GCM) 10K type strain sequencing project: providing services to taxonomists for standard genome sequencing and annotation.</title>
        <authorList>
            <consortium name="The Broad Institute Genomics Platform"/>
            <consortium name="The Broad Institute Genome Sequencing Center for Infectious Disease"/>
            <person name="Wu L."/>
            <person name="Ma J."/>
        </authorList>
    </citation>
    <scope>NUCLEOTIDE SEQUENCE [LARGE SCALE GENOMIC DNA]</scope>
    <source>
        <strain evidence="3">JCM 4594</strain>
    </source>
</reference>
<organism evidence="2 3">
    <name type="scientific">Streptomyces xanthochromogenes</name>
    <dbReference type="NCBI Taxonomy" id="67384"/>
    <lineage>
        <taxon>Bacteria</taxon>
        <taxon>Bacillati</taxon>
        <taxon>Actinomycetota</taxon>
        <taxon>Actinomycetes</taxon>
        <taxon>Kitasatosporales</taxon>
        <taxon>Streptomycetaceae</taxon>
        <taxon>Streptomyces</taxon>
    </lineage>
</organism>
<name>A0ABQ2ZL63_9ACTN</name>
<evidence type="ECO:0000313" key="2">
    <source>
        <dbReference type="EMBL" id="GGY18909.1"/>
    </source>
</evidence>
<protein>
    <recommendedName>
        <fullName evidence="4">Lipoprotein</fullName>
    </recommendedName>
</protein>
<dbReference type="InterPro" id="IPR006311">
    <property type="entry name" value="TAT_signal"/>
</dbReference>
<accession>A0ABQ2ZL63</accession>
<comment type="caution">
    <text evidence="2">The sequence shown here is derived from an EMBL/GenBank/DDBJ whole genome shotgun (WGS) entry which is preliminary data.</text>
</comment>
<feature type="compositionally biased region" description="Low complexity" evidence="1">
    <location>
        <begin position="37"/>
        <end position="46"/>
    </location>
</feature>
<evidence type="ECO:0008006" key="4">
    <source>
        <dbReference type="Google" id="ProtNLM"/>
    </source>
</evidence>
<evidence type="ECO:0000256" key="1">
    <source>
        <dbReference type="SAM" id="MobiDB-lite"/>
    </source>
</evidence>
<sequence length="355" mass="35458">MVLPPPPSQPPPGGLRRRSALLGTAAWCLGTAACSGGAKSAPALSSSGGGSRGPSAAASPTGLPSASGSPSGPADTLPKAVLWRPGPGEIEPAAKLAAVRLVEALGTWPAGQSGREAAAARLVALGVSESLAVQLADTSGSLAPSADAAVVRVIDAQYGGILSDTASVLVVCDQPTLAGSAVHHGGTTVDVRLSRDSGGWAVTALHPAAPGPAKALGPAARDVLAQSRIELPPASVADIRSGAVHDSVLRAMLQLAGSYRLSVSVVRSGHPLDVFGTDRPSDHPLGRAFDVWRIDGRPVVDPSTSRSLITGFMRAGAAAGSYNVGGPVQLAGGATANQFFSDDTHHDHVHVGFSS</sequence>
<feature type="region of interest" description="Disordered" evidence="1">
    <location>
        <begin position="37"/>
        <end position="84"/>
    </location>
</feature>
<proteinExistence type="predicted"/>
<dbReference type="PROSITE" id="PS51318">
    <property type="entry name" value="TAT"/>
    <property type="match status" value="1"/>
</dbReference>
<dbReference type="EMBL" id="BMUU01000001">
    <property type="protein sequence ID" value="GGY18909.1"/>
    <property type="molecule type" value="Genomic_DNA"/>
</dbReference>
<dbReference type="Proteomes" id="UP000600946">
    <property type="component" value="Unassembled WGS sequence"/>
</dbReference>
<gene>
    <name evidence="2" type="ORF">GCM10010326_09630</name>
</gene>
<keyword evidence="3" id="KW-1185">Reference proteome</keyword>
<feature type="compositionally biased region" description="Low complexity" evidence="1">
    <location>
        <begin position="53"/>
        <end position="74"/>
    </location>
</feature>
<evidence type="ECO:0000313" key="3">
    <source>
        <dbReference type="Proteomes" id="UP000600946"/>
    </source>
</evidence>